<dbReference type="AlphaFoldDB" id="A9P9E2"/>
<reference evidence="1" key="1">
    <citation type="journal article" date="2008" name="BMC Genomics">
        <title>Analysis of 4,664 high-quality sequence-finished poplar full-length cDNA clones and their utility for the discovery of genes responding to insect feeding.</title>
        <authorList>
            <person name="Ralph S.G."/>
            <person name="Chun H.J."/>
            <person name="Cooper D."/>
            <person name="Kirkpatrick R."/>
            <person name="Kolosova N."/>
            <person name="Gunter L."/>
            <person name="Tuskan G.A."/>
            <person name="Douglas C.J."/>
            <person name="Holt R.A."/>
            <person name="Jones S.J."/>
            <person name="Marra M.A."/>
            <person name="Bohlmann J."/>
        </authorList>
    </citation>
    <scope>NUCLEOTIDE SEQUENCE</scope>
    <source>
        <tissue evidence="1">Phloem and cambium</tissue>
    </source>
</reference>
<protein>
    <submittedName>
        <fullName evidence="1">Uncharacterized protein</fullName>
    </submittedName>
</protein>
<evidence type="ECO:0000313" key="1">
    <source>
        <dbReference type="EMBL" id="ABK92995.1"/>
    </source>
</evidence>
<proteinExistence type="evidence at transcript level"/>
<accession>A9P9E2</accession>
<dbReference type="EMBL" id="EF144777">
    <property type="protein sequence ID" value="ABK92995.1"/>
    <property type="molecule type" value="mRNA"/>
</dbReference>
<sequence length="59" mass="6719">MVVRLCMVVVVVVIVAESLAQSTLLWIRGEEIFVIFSHSVKYVTANFLLFKKIIIIIIL</sequence>
<organism evidence="1">
    <name type="scientific">Populus trichocarpa</name>
    <name type="common">Western balsam poplar</name>
    <name type="synonym">Populus balsamifera subsp. trichocarpa</name>
    <dbReference type="NCBI Taxonomy" id="3694"/>
    <lineage>
        <taxon>Eukaryota</taxon>
        <taxon>Viridiplantae</taxon>
        <taxon>Streptophyta</taxon>
        <taxon>Embryophyta</taxon>
        <taxon>Tracheophyta</taxon>
        <taxon>Spermatophyta</taxon>
        <taxon>Magnoliopsida</taxon>
        <taxon>eudicotyledons</taxon>
        <taxon>Gunneridae</taxon>
        <taxon>Pentapetalae</taxon>
        <taxon>rosids</taxon>
        <taxon>fabids</taxon>
        <taxon>Malpighiales</taxon>
        <taxon>Salicaceae</taxon>
        <taxon>Saliceae</taxon>
        <taxon>Populus</taxon>
    </lineage>
</organism>
<name>A9P9E2_POPTR</name>